<dbReference type="Pfam" id="PF00702">
    <property type="entry name" value="Hydrolase"/>
    <property type="match status" value="1"/>
</dbReference>
<organism evidence="3 4">
    <name type="scientific">Bosea lathyri</name>
    <dbReference type="NCBI Taxonomy" id="1036778"/>
    <lineage>
        <taxon>Bacteria</taxon>
        <taxon>Pseudomonadati</taxon>
        <taxon>Pseudomonadota</taxon>
        <taxon>Alphaproteobacteria</taxon>
        <taxon>Hyphomicrobiales</taxon>
        <taxon>Boseaceae</taxon>
        <taxon>Bosea</taxon>
    </lineage>
</organism>
<dbReference type="PRINTS" id="PR00413">
    <property type="entry name" value="HADHALOGNASE"/>
</dbReference>
<accession>A0A1H6C8M9</accession>
<sequence length="473" mass="52485">MVEPNFDERARVSGPGLRTFLNIAERWQLSSADRIALIQCSARQFEDWSSIARAHRPLVLETEVVMRLSAVLGVFAELRQFLASADREREWLTRPHNAEPFAGRAPLDLLRGTLEDQIAVRRYVYGIGLGVAAPNEIDRDFAPYADEDLIWDDAAPQIKAVCFDGFGTLVEIRDKRRPFKALFGHAPHSYATAKALTTSTHLWELARNLGLPLGETRLTELTADLEAECASTLLRPGIGAVWEALRRLGVKIGVCSNLAMQYEDALVSCLPHAPDALVLSFRVGLMKPQAEIYQLVCRQLGLKPDEVLFVGDSLEADVRGPRAASLFAMHIDQFEAALAQRFAQAAPLAVTELFERIRGLEQRARVQLPHSPEQALDAALAQVNASTGLGYEREQLLHVLRSSIQVERVEDPAVKLLLGTFFDETDEALLTRIVEGEEIGWSELRAAVQAVLQPGHPKRSWIVSRAIRSELGP</sequence>
<feature type="domain" description="Antitoxin Xre/MbcA/ParS-like toxin-binding" evidence="2">
    <location>
        <begin position="82"/>
        <end position="125"/>
    </location>
</feature>
<dbReference type="OrthoDB" id="9809962at2"/>
<dbReference type="NCBIfam" id="TIGR01549">
    <property type="entry name" value="HAD-SF-IA-v1"/>
    <property type="match status" value="1"/>
</dbReference>
<dbReference type="PANTHER" id="PTHR43316">
    <property type="entry name" value="HYDROLASE, HALOACID DELAHOGENASE-RELATED"/>
    <property type="match status" value="1"/>
</dbReference>
<dbReference type="SFLD" id="SFLDS00003">
    <property type="entry name" value="Haloacid_Dehalogenase"/>
    <property type="match status" value="1"/>
</dbReference>
<reference evidence="3 4" key="1">
    <citation type="submission" date="2016-10" db="EMBL/GenBank/DDBJ databases">
        <authorList>
            <person name="de Groot N.N."/>
        </authorList>
    </citation>
    <scope>NUCLEOTIDE SEQUENCE [LARGE SCALE GENOMIC DNA]</scope>
    <source>
        <strain evidence="3 4">DSM 26656</strain>
    </source>
</reference>
<protein>
    <submittedName>
        <fullName evidence="3">Haloacid dehalogenase superfamily, subfamily IA, variant 3 with third motif having DD or ED/haloacid dehalogenase superfamily, subfamily IA, variant 1 with third motif having Dx(3-4)D or Dx(3-4)E</fullName>
    </submittedName>
</protein>
<dbReference type="InterPro" id="IPR023214">
    <property type="entry name" value="HAD_sf"/>
</dbReference>
<evidence type="ECO:0000256" key="1">
    <source>
        <dbReference type="ARBA" id="ARBA00022801"/>
    </source>
</evidence>
<keyword evidence="4" id="KW-1185">Reference proteome</keyword>
<dbReference type="Pfam" id="PF09722">
    <property type="entry name" value="Xre_MbcA_ParS_C"/>
    <property type="match status" value="1"/>
</dbReference>
<gene>
    <name evidence="3" type="ORF">SAMN04488115_109137</name>
</gene>
<dbReference type="RefSeq" id="WP_160115856.1">
    <property type="nucleotide sequence ID" value="NZ_FNUY01000009.1"/>
</dbReference>
<proteinExistence type="predicted"/>
<keyword evidence="1" id="KW-0378">Hydrolase</keyword>
<evidence type="ECO:0000259" key="2">
    <source>
        <dbReference type="Pfam" id="PF09722"/>
    </source>
</evidence>
<dbReference type="EMBL" id="FNUY01000009">
    <property type="protein sequence ID" value="SEG69311.1"/>
    <property type="molecule type" value="Genomic_DNA"/>
</dbReference>
<dbReference type="SFLD" id="SFLDG01129">
    <property type="entry name" value="C1.5:_HAD__Beta-PGM__Phosphata"/>
    <property type="match status" value="1"/>
</dbReference>
<dbReference type="AlphaFoldDB" id="A0A1H6C8M9"/>
<name>A0A1H6C8M9_9HYPH</name>
<dbReference type="Proteomes" id="UP000236743">
    <property type="component" value="Unassembled WGS sequence"/>
</dbReference>
<dbReference type="SUPFAM" id="SSF56784">
    <property type="entry name" value="HAD-like"/>
    <property type="match status" value="1"/>
</dbReference>
<dbReference type="Gene3D" id="3.40.50.1000">
    <property type="entry name" value="HAD superfamily/HAD-like"/>
    <property type="match status" value="1"/>
</dbReference>
<dbReference type="InterPro" id="IPR006439">
    <property type="entry name" value="HAD-SF_hydro_IA"/>
</dbReference>
<evidence type="ECO:0000313" key="3">
    <source>
        <dbReference type="EMBL" id="SEG69311.1"/>
    </source>
</evidence>
<dbReference type="InterPro" id="IPR051540">
    <property type="entry name" value="S-2-haloacid_dehalogenase"/>
</dbReference>
<dbReference type="GO" id="GO:0016787">
    <property type="term" value="F:hydrolase activity"/>
    <property type="evidence" value="ECO:0007669"/>
    <property type="project" value="UniProtKB-KW"/>
</dbReference>
<evidence type="ECO:0000313" key="4">
    <source>
        <dbReference type="Proteomes" id="UP000236743"/>
    </source>
</evidence>
<dbReference type="InterPro" id="IPR036412">
    <property type="entry name" value="HAD-like_sf"/>
</dbReference>
<dbReference type="InterPro" id="IPR024467">
    <property type="entry name" value="Xre/MbcA/ParS-like_toxin-bd"/>
</dbReference>